<evidence type="ECO:0000313" key="4">
    <source>
        <dbReference type="RefSeq" id="XP_022137633.1"/>
    </source>
</evidence>
<keyword evidence="1" id="KW-1133">Transmembrane helix</keyword>
<organism evidence="3 4">
    <name type="scientific">Momordica charantia</name>
    <name type="common">Bitter gourd</name>
    <name type="synonym">Balsam pear</name>
    <dbReference type="NCBI Taxonomy" id="3673"/>
    <lineage>
        <taxon>Eukaryota</taxon>
        <taxon>Viridiplantae</taxon>
        <taxon>Streptophyta</taxon>
        <taxon>Embryophyta</taxon>
        <taxon>Tracheophyta</taxon>
        <taxon>Spermatophyta</taxon>
        <taxon>Magnoliopsida</taxon>
        <taxon>eudicotyledons</taxon>
        <taxon>Gunneridae</taxon>
        <taxon>Pentapetalae</taxon>
        <taxon>rosids</taxon>
        <taxon>fabids</taxon>
        <taxon>Cucurbitales</taxon>
        <taxon>Cucurbitaceae</taxon>
        <taxon>Momordiceae</taxon>
        <taxon>Momordica</taxon>
    </lineage>
</organism>
<gene>
    <name evidence="4" type="primary">LOC111009030</name>
</gene>
<sequence length="231" mass="26195">MEAVQDMIKFSEHCMIGSVHLRFNHGILDLAYHRCWSPNPLFALMHDDLLGECREQIRITAFTCMSMATLIIIVVSIASFMMSKANYGHGDSTTNNNIIIIHTFWQNHGFTVFRTLNIVSVVSSITSILGFLFLLLPRHFEGDFLELVPIKLMMGLMMLFVAGVCMVLAFSVIFFTANHQPKAKPLVAIGAASTLPFCYVCVVHSKLVVGFLRFSYWYKFSLKRCKRKLLS</sequence>
<dbReference type="Proteomes" id="UP000504603">
    <property type="component" value="Unplaced"/>
</dbReference>
<dbReference type="GeneID" id="111009030"/>
<feature type="transmembrane region" description="Helical" evidence="1">
    <location>
        <begin position="156"/>
        <end position="177"/>
    </location>
</feature>
<reference evidence="4" key="1">
    <citation type="submission" date="2025-08" db="UniProtKB">
        <authorList>
            <consortium name="RefSeq"/>
        </authorList>
    </citation>
    <scope>IDENTIFICATION</scope>
    <source>
        <strain evidence="4">OHB3-1</strain>
    </source>
</reference>
<keyword evidence="1" id="KW-0812">Transmembrane</keyword>
<proteinExistence type="predicted"/>
<evidence type="ECO:0000259" key="2">
    <source>
        <dbReference type="Pfam" id="PF13962"/>
    </source>
</evidence>
<dbReference type="Pfam" id="PF13962">
    <property type="entry name" value="PGG"/>
    <property type="match status" value="1"/>
</dbReference>
<evidence type="ECO:0000256" key="1">
    <source>
        <dbReference type="SAM" id="Phobius"/>
    </source>
</evidence>
<dbReference type="PANTHER" id="PTHR24177">
    <property type="entry name" value="CASKIN"/>
    <property type="match status" value="1"/>
</dbReference>
<feature type="transmembrane region" description="Helical" evidence="1">
    <location>
        <begin position="197"/>
        <end position="218"/>
    </location>
</feature>
<dbReference type="InterPro" id="IPR026961">
    <property type="entry name" value="PGG_dom"/>
</dbReference>
<evidence type="ECO:0000313" key="3">
    <source>
        <dbReference type="Proteomes" id="UP000504603"/>
    </source>
</evidence>
<keyword evidence="3" id="KW-1185">Reference proteome</keyword>
<name>A0A6J1CAV3_MOMCH</name>
<dbReference type="GO" id="GO:0016020">
    <property type="term" value="C:membrane"/>
    <property type="evidence" value="ECO:0007669"/>
    <property type="project" value="TreeGrafter"/>
</dbReference>
<dbReference type="KEGG" id="mcha:111009030"/>
<dbReference type="RefSeq" id="XP_022137633.1">
    <property type="nucleotide sequence ID" value="XM_022281941.1"/>
</dbReference>
<feature type="transmembrane region" description="Helical" evidence="1">
    <location>
        <begin position="59"/>
        <end position="82"/>
    </location>
</feature>
<accession>A0A6J1CAV3</accession>
<protein>
    <submittedName>
        <fullName evidence="4">Uncharacterized protein LOC111009030</fullName>
    </submittedName>
</protein>
<keyword evidence="1" id="KW-0472">Membrane</keyword>
<feature type="transmembrane region" description="Helical" evidence="1">
    <location>
        <begin position="115"/>
        <end position="136"/>
    </location>
</feature>
<dbReference type="PANTHER" id="PTHR24177:SF292">
    <property type="entry name" value="ANKYRIN REPEAT FAMILY PROTEIN-RELATED"/>
    <property type="match status" value="1"/>
</dbReference>
<feature type="domain" description="PGG" evidence="2">
    <location>
        <begin position="60"/>
        <end position="174"/>
    </location>
</feature>
<dbReference type="AlphaFoldDB" id="A0A6J1CAV3"/>